<keyword evidence="7" id="KW-1185">Reference proteome</keyword>
<feature type="transmembrane region" description="Helical" evidence="5">
    <location>
        <begin position="85"/>
        <end position="105"/>
    </location>
</feature>
<dbReference type="InterPro" id="IPR032808">
    <property type="entry name" value="DoxX"/>
</dbReference>
<evidence type="ECO:0008006" key="8">
    <source>
        <dbReference type="Google" id="ProtNLM"/>
    </source>
</evidence>
<dbReference type="GO" id="GO:0016020">
    <property type="term" value="C:membrane"/>
    <property type="evidence" value="ECO:0007669"/>
    <property type="project" value="UniProtKB-SubCell"/>
</dbReference>
<accession>A0A829YCM0</accession>
<dbReference type="EMBL" id="BLJN01000002">
    <property type="protein sequence ID" value="GFE80591.1"/>
    <property type="molecule type" value="Genomic_DNA"/>
</dbReference>
<feature type="transmembrane region" description="Helical" evidence="5">
    <location>
        <begin position="186"/>
        <end position="202"/>
    </location>
</feature>
<keyword evidence="2 5" id="KW-0812">Transmembrane</keyword>
<feature type="transmembrane region" description="Helical" evidence="5">
    <location>
        <begin position="154"/>
        <end position="174"/>
    </location>
</feature>
<keyword evidence="4 5" id="KW-0472">Membrane</keyword>
<evidence type="ECO:0000256" key="1">
    <source>
        <dbReference type="ARBA" id="ARBA00004141"/>
    </source>
</evidence>
<evidence type="ECO:0000313" key="6">
    <source>
        <dbReference type="EMBL" id="GFE80591.1"/>
    </source>
</evidence>
<comment type="caution">
    <text evidence="6">The sequence shown here is derived from an EMBL/GenBank/DDBJ whole genome shotgun (WGS) entry which is preliminary data.</text>
</comment>
<name>A0A829YCM0_9GAMM</name>
<feature type="transmembrane region" description="Helical" evidence="5">
    <location>
        <begin position="112"/>
        <end position="134"/>
    </location>
</feature>
<feature type="transmembrane region" description="Helical" evidence="5">
    <location>
        <begin position="208"/>
        <end position="227"/>
    </location>
</feature>
<comment type="subcellular location">
    <subcellularLocation>
        <location evidence="1">Membrane</location>
        <topology evidence="1">Multi-pass membrane protein</topology>
    </subcellularLocation>
</comment>
<evidence type="ECO:0000313" key="7">
    <source>
        <dbReference type="Proteomes" id="UP000445000"/>
    </source>
</evidence>
<feature type="transmembrane region" description="Helical" evidence="5">
    <location>
        <begin position="36"/>
        <end position="53"/>
    </location>
</feature>
<keyword evidence="3 5" id="KW-1133">Transmembrane helix</keyword>
<dbReference type="Proteomes" id="UP000445000">
    <property type="component" value="Unassembled WGS sequence"/>
</dbReference>
<reference evidence="7" key="1">
    <citation type="submission" date="2020-01" db="EMBL/GenBank/DDBJ databases">
        <title>'Steroidobacter agaridevorans' sp. nov., agar-degrading bacteria isolated from rhizosphere soils.</title>
        <authorList>
            <person name="Ikenaga M."/>
            <person name="Kataoka M."/>
            <person name="Murouchi A."/>
            <person name="Katsuragi S."/>
            <person name="Sakai M."/>
        </authorList>
    </citation>
    <scope>NUCLEOTIDE SEQUENCE [LARGE SCALE GENOMIC DNA]</scope>
    <source>
        <strain evidence="7">YU21-B</strain>
    </source>
</reference>
<dbReference type="AlphaFoldDB" id="A0A829YCM0"/>
<proteinExistence type="predicted"/>
<gene>
    <name evidence="6" type="ORF">GCM10011487_25910</name>
</gene>
<sequence>MLGFSTVCFGIACFLQGDFTIFWQPFPEGMPFRQPLAFLSSTLLVLSGAGLFFSRTRRIAAITQIVLFLAYAASWLSVFRSVQPWLGIAEHLATVAGAATVWARLSPESARLWHFGPTVARIAYGCCSIVFGLAHVVALEGTMSMVPAWLPGDAMFWALFTGAGHLAVGIALIVDRLAILATRLGSLMYLCFAAFAWLPGAVTHPDQWLRWAGTAITLVMLSALWLVGDYLRLSRQRNVE</sequence>
<evidence type="ECO:0000256" key="3">
    <source>
        <dbReference type="ARBA" id="ARBA00022989"/>
    </source>
</evidence>
<feature type="transmembrane region" description="Helical" evidence="5">
    <location>
        <begin position="60"/>
        <end position="79"/>
    </location>
</feature>
<organism evidence="6 7">
    <name type="scientific">Steroidobacter agaridevorans</name>
    <dbReference type="NCBI Taxonomy" id="2695856"/>
    <lineage>
        <taxon>Bacteria</taxon>
        <taxon>Pseudomonadati</taxon>
        <taxon>Pseudomonadota</taxon>
        <taxon>Gammaproteobacteria</taxon>
        <taxon>Steroidobacterales</taxon>
        <taxon>Steroidobacteraceae</taxon>
        <taxon>Steroidobacter</taxon>
    </lineage>
</organism>
<dbReference type="Pfam" id="PF07681">
    <property type="entry name" value="DoxX"/>
    <property type="match status" value="1"/>
</dbReference>
<evidence type="ECO:0000256" key="4">
    <source>
        <dbReference type="ARBA" id="ARBA00023136"/>
    </source>
</evidence>
<evidence type="ECO:0000256" key="5">
    <source>
        <dbReference type="SAM" id="Phobius"/>
    </source>
</evidence>
<protein>
    <recommendedName>
        <fullName evidence="8">DoxX family protein</fullName>
    </recommendedName>
</protein>
<evidence type="ECO:0000256" key="2">
    <source>
        <dbReference type="ARBA" id="ARBA00022692"/>
    </source>
</evidence>